<dbReference type="STRING" id="312017.Q22NC5"/>
<dbReference type="SMART" id="SM00100">
    <property type="entry name" value="cNMP"/>
    <property type="match status" value="2"/>
</dbReference>
<evidence type="ECO:0000256" key="1">
    <source>
        <dbReference type="ARBA" id="ARBA00005753"/>
    </source>
</evidence>
<dbReference type="HOGENOM" id="CLU_018310_1_1_1"/>
<dbReference type="InParanoid" id="Q22NC5"/>
<feature type="binding site" evidence="8">
    <location>
        <position position="338"/>
    </location>
    <ligand>
        <name>3',5'-cyclic AMP</name>
        <dbReference type="ChEBI" id="CHEBI:58165"/>
        <label>2</label>
    </ligand>
</feature>
<evidence type="ECO:0000256" key="2">
    <source>
        <dbReference type="ARBA" id="ARBA00020355"/>
    </source>
</evidence>
<dbReference type="GeneID" id="7844136"/>
<dbReference type="PRINTS" id="PR00103">
    <property type="entry name" value="CAMPKINASE"/>
</dbReference>
<dbReference type="PROSITE" id="PS50042">
    <property type="entry name" value="CNMP_BINDING_3"/>
    <property type="match status" value="2"/>
</dbReference>
<keyword evidence="7 8" id="KW-0114">cAMP</keyword>
<keyword evidence="4 8" id="KW-0116">cAMP-binding</keyword>
<dbReference type="GO" id="GO:0034236">
    <property type="term" value="F:protein kinase A catalytic subunit binding"/>
    <property type="evidence" value="ECO:0007669"/>
    <property type="project" value="TreeGrafter"/>
</dbReference>
<keyword evidence="5" id="KW-0677">Repeat</keyword>
<name>Q22NC5_TETTS</name>
<evidence type="ECO:0000256" key="7">
    <source>
        <dbReference type="ARBA" id="ARBA00023149"/>
    </source>
</evidence>
<dbReference type="OMA" id="DQWERAN"/>
<dbReference type="GO" id="GO:0004862">
    <property type="term" value="F:cAMP-dependent protein kinase inhibitor activity"/>
    <property type="evidence" value="ECO:0007669"/>
    <property type="project" value="TreeGrafter"/>
</dbReference>
<evidence type="ECO:0000256" key="4">
    <source>
        <dbReference type="ARBA" id="ARBA00022566"/>
    </source>
</evidence>
<evidence type="ECO:0000313" key="11">
    <source>
        <dbReference type="EMBL" id="EAR86860.2"/>
    </source>
</evidence>
<dbReference type="CDD" id="cd00038">
    <property type="entry name" value="CAP_ED"/>
    <property type="match status" value="2"/>
</dbReference>
<dbReference type="PROSITE" id="PS00889">
    <property type="entry name" value="CNMP_BINDING_2"/>
    <property type="match status" value="2"/>
</dbReference>
<dbReference type="PANTHER" id="PTHR11635:SF152">
    <property type="entry name" value="CAMP-DEPENDENT PROTEIN KINASE TYPE I REGULATORY SUBUNIT-RELATED"/>
    <property type="match status" value="1"/>
</dbReference>
<dbReference type="FunCoup" id="Q22NC5">
    <property type="interactions" value="49"/>
</dbReference>
<dbReference type="Gene3D" id="2.60.120.10">
    <property type="entry name" value="Jelly Rolls"/>
    <property type="match status" value="2"/>
</dbReference>
<dbReference type="FunFam" id="2.60.120.10:FF:000006">
    <property type="entry name" value="cAMP-dependent protein kinase type I-alpha regulatory subunit"/>
    <property type="match status" value="1"/>
</dbReference>
<dbReference type="KEGG" id="tet:TTHERM_00205180"/>
<dbReference type="AlphaFoldDB" id="Q22NC5"/>
<dbReference type="SUPFAM" id="SSF51206">
    <property type="entry name" value="cAMP-binding domain-like"/>
    <property type="match status" value="2"/>
</dbReference>
<dbReference type="GO" id="GO:0030552">
    <property type="term" value="F:cAMP binding"/>
    <property type="evidence" value="ECO:0007669"/>
    <property type="project" value="UniProtKB-KW"/>
</dbReference>
<reference evidence="12" key="1">
    <citation type="journal article" date="2006" name="PLoS Biol.">
        <title>Macronuclear genome sequence of the ciliate Tetrahymena thermophila, a model eukaryote.</title>
        <authorList>
            <person name="Eisen J.A."/>
            <person name="Coyne R.S."/>
            <person name="Wu M."/>
            <person name="Wu D."/>
            <person name="Thiagarajan M."/>
            <person name="Wortman J.R."/>
            <person name="Badger J.H."/>
            <person name="Ren Q."/>
            <person name="Amedeo P."/>
            <person name="Jones K.M."/>
            <person name="Tallon L.J."/>
            <person name="Delcher A.L."/>
            <person name="Salzberg S.L."/>
            <person name="Silva J.C."/>
            <person name="Haas B.J."/>
            <person name="Majoros W.H."/>
            <person name="Farzad M."/>
            <person name="Carlton J.M."/>
            <person name="Smith R.K. Jr."/>
            <person name="Garg J."/>
            <person name="Pearlman R.E."/>
            <person name="Karrer K.M."/>
            <person name="Sun L."/>
            <person name="Manning G."/>
            <person name="Elde N.C."/>
            <person name="Turkewitz A.P."/>
            <person name="Asai D.J."/>
            <person name="Wilkes D.E."/>
            <person name="Wang Y."/>
            <person name="Cai H."/>
            <person name="Collins K."/>
            <person name="Stewart B.A."/>
            <person name="Lee S.R."/>
            <person name="Wilamowska K."/>
            <person name="Weinberg Z."/>
            <person name="Ruzzo W.L."/>
            <person name="Wloga D."/>
            <person name="Gaertig J."/>
            <person name="Frankel J."/>
            <person name="Tsao C.-C."/>
            <person name="Gorovsky M.A."/>
            <person name="Keeling P.J."/>
            <person name="Waller R.F."/>
            <person name="Patron N.J."/>
            <person name="Cherry J.M."/>
            <person name="Stover N.A."/>
            <person name="Krieger C.J."/>
            <person name="del Toro C."/>
            <person name="Ryder H.F."/>
            <person name="Williamson S.C."/>
            <person name="Barbeau R.A."/>
            <person name="Hamilton E.P."/>
            <person name="Orias E."/>
        </authorList>
    </citation>
    <scope>NUCLEOTIDE SEQUENCE [LARGE SCALE GENOMIC DNA]</scope>
    <source>
        <strain evidence="12">SB210</strain>
    </source>
</reference>
<dbReference type="EMBL" id="GG662857">
    <property type="protein sequence ID" value="EAR86860.2"/>
    <property type="molecule type" value="Genomic_DNA"/>
</dbReference>
<evidence type="ECO:0000256" key="6">
    <source>
        <dbReference type="ARBA" id="ARBA00022741"/>
    </source>
</evidence>
<evidence type="ECO:0000256" key="9">
    <source>
        <dbReference type="SAM" id="MobiDB-lite"/>
    </source>
</evidence>
<dbReference type="Proteomes" id="UP000009168">
    <property type="component" value="Unassembled WGS sequence"/>
</dbReference>
<dbReference type="InterPro" id="IPR000595">
    <property type="entry name" value="cNMP-bd_dom"/>
</dbReference>
<dbReference type="PROSITE" id="PS00888">
    <property type="entry name" value="CNMP_BINDING_1"/>
    <property type="match status" value="2"/>
</dbReference>
<dbReference type="RefSeq" id="XP_001007105.2">
    <property type="nucleotide sequence ID" value="XM_001007105.3"/>
</dbReference>
<dbReference type="CDD" id="cd22964">
    <property type="entry name" value="DD_CrRSP_unchar"/>
    <property type="match status" value="1"/>
</dbReference>
<dbReference type="PIRSF" id="PIRSF000548">
    <property type="entry name" value="PK_regulatory"/>
    <property type="match status" value="1"/>
</dbReference>
<dbReference type="Pfam" id="PF00027">
    <property type="entry name" value="cNMP_binding"/>
    <property type="match status" value="2"/>
</dbReference>
<dbReference type="InterPro" id="IPR018488">
    <property type="entry name" value="cNMP-bd_CS"/>
</dbReference>
<dbReference type="PANTHER" id="PTHR11635">
    <property type="entry name" value="CAMP-DEPENDENT PROTEIN KINASE REGULATORY CHAIN"/>
    <property type="match status" value="1"/>
</dbReference>
<dbReference type="GO" id="GO:0005952">
    <property type="term" value="C:cAMP-dependent protein kinase complex"/>
    <property type="evidence" value="ECO:0007669"/>
    <property type="project" value="InterPro"/>
</dbReference>
<dbReference type="InterPro" id="IPR012198">
    <property type="entry name" value="cAMP_dep_PK_reg_su"/>
</dbReference>
<proteinExistence type="inferred from homology"/>
<feature type="binding site" evidence="8">
    <location>
        <position position="329"/>
    </location>
    <ligand>
        <name>3',5'-cyclic AMP</name>
        <dbReference type="ChEBI" id="CHEBI:58165"/>
        <label>2</label>
    </ligand>
</feature>
<keyword evidence="3" id="KW-0597">Phosphoprotein</keyword>
<dbReference type="eggNOG" id="KOG1113">
    <property type="taxonomic scope" value="Eukaryota"/>
</dbReference>
<feature type="domain" description="Cyclic nucleotide-binding" evidence="10">
    <location>
        <begin position="135"/>
        <end position="255"/>
    </location>
</feature>
<dbReference type="OrthoDB" id="417078at2759"/>
<protein>
    <recommendedName>
        <fullName evidence="2">cAMP-dependent protein kinase regulatory subunit</fullName>
    </recommendedName>
</protein>
<evidence type="ECO:0000256" key="5">
    <source>
        <dbReference type="ARBA" id="ARBA00022737"/>
    </source>
</evidence>
<feature type="region of interest" description="Disordered" evidence="9">
    <location>
        <begin position="49"/>
        <end position="76"/>
    </location>
</feature>
<dbReference type="InterPro" id="IPR050503">
    <property type="entry name" value="cAMP-dep_PK_reg_su-like"/>
</dbReference>
<evidence type="ECO:0000256" key="3">
    <source>
        <dbReference type="ARBA" id="ARBA00022553"/>
    </source>
</evidence>
<feature type="binding site" evidence="8">
    <location>
        <position position="205"/>
    </location>
    <ligand>
        <name>3',5'-cyclic AMP</name>
        <dbReference type="ChEBI" id="CHEBI:58165"/>
        <label>1</label>
    </ligand>
</feature>
<evidence type="ECO:0000259" key="10">
    <source>
        <dbReference type="PROSITE" id="PS50042"/>
    </source>
</evidence>
<dbReference type="InterPro" id="IPR014710">
    <property type="entry name" value="RmlC-like_jellyroll"/>
</dbReference>
<feature type="domain" description="Cyclic nucleotide-binding" evidence="10">
    <location>
        <begin position="258"/>
        <end position="379"/>
    </location>
</feature>
<dbReference type="GO" id="GO:0005829">
    <property type="term" value="C:cytosol"/>
    <property type="evidence" value="ECO:0007669"/>
    <property type="project" value="TreeGrafter"/>
</dbReference>
<organism evidence="11 12">
    <name type="scientific">Tetrahymena thermophila (strain SB210)</name>
    <dbReference type="NCBI Taxonomy" id="312017"/>
    <lineage>
        <taxon>Eukaryota</taxon>
        <taxon>Sar</taxon>
        <taxon>Alveolata</taxon>
        <taxon>Ciliophora</taxon>
        <taxon>Intramacronucleata</taxon>
        <taxon>Oligohymenophorea</taxon>
        <taxon>Hymenostomatida</taxon>
        <taxon>Tetrahymenina</taxon>
        <taxon>Tetrahymenidae</taxon>
        <taxon>Tetrahymena</taxon>
    </lineage>
</organism>
<gene>
    <name evidence="11" type="ORF">TTHERM_00205180</name>
</gene>
<accession>Q22NC5</accession>
<evidence type="ECO:0000256" key="8">
    <source>
        <dbReference type="PIRSR" id="PIRSR000548-1"/>
    </source>
</evidence>
<evidence type="ECO:0000313" key="12">
    <source>
        <dbReference type="Proteomes" id="UP000009168"/>
    </source>
</evidence>
<feature type="binding site" evidence="8">
    <location>
        <position position="214"/>
    </location>
    <ligand>
        <name>3',5'-cyclic AMP</name>
        <dbReference type="ChEBI" id="CHEBI:58165"/>
        <label>1</label>
    </ligand>
</feature>
<keyword evidence="12" id="KW-1185">Reference proteome</keyword>
<dbReference type="InterPro" id="IPR018490">
    <property type="entry name" value="cNMP-bd_dom_sf"/>
</dbReference>
<keyword evidence="6 8" id="KW-0547">Nucleotide-binding</keyword>
<dbReference type="GO" id="GO:0033554">
    <property type="term" value="P:cellular response to stress"/>
    <property type="evidence" value="ECO:0007669"/>
    <property type="project" value="UniProtKB-ARBA"/>
</dbReference>
<comment type="similarity">
    <text evidence="1">Belongs to the cAMP-dependent kinase regulatory chain family.</text>
</comment>
<dbReference type="FunFam" id="2.60.120.10:FF:000039">
    <property type="entry name" value="cAMP-dependent protein kinase regulatory subunit"/>
    <property type="match status" value="1"/>
</dbReference>
<sequence length="381" mass="43336">MSVQSEQGKKYLSTKVTPIFEKLVVELVKKQPEQVVPFMIQWLTQNQSHLEGGHHHHHHEHSQNESASDSDDESVEDLVDPQILIKQKQGKTMRTSVSAEAYGQYNQKSAFVAKNIPKNANQVLRIKQRLSQAFMFQSLDENEQRVVIGAMEEKKFKAGETIIKQGDDGDELYVVDSGLLDCYKEKANQEKILLKTYKEGEAFGELALLYNAPRAATIIAKTDCILFSLDRPTFNHIVKDAAAKKREKYEAFLSKVEILHDMIPYERLQIADALHSHKFSKGDYIVKEGENGNSFFILEEGIAVATKVMQAGQAPVKVYEYKSGDYFGEIALLKNQTRAANVIAESDCTVVSMDRESFKRLLGPLEDILRRNFHKYEKYIN</sequence>